<evidence type="ECO:0000256" key="3">
    <source>
        <dbReference type="ARBA" id="ARBA00022692"/>
    </source>
</evidence>
<dbReference type="InterPro" id="IPR003593">
    <property type="entry name" value="AAA+_ATPase"/>
</dbReference>
<feature type="transmembrane region" description="Helical" evidence="8">
    <location>
        <begin position="159"/>
        <end position="181"/>
    </location>
</feature>
<comment type="subcellular location">
    <subcellularLocation>
        <location evidence="1">Cell membrane</location>
        <topology evidence="1">Multi-pass membrane protein</topology>
    </subcellularLocation>
</comment>
<dbReference type="GO" id="GO:0015421">
    <property type="term" value="F:ABC-type oligopeptide transporter activity"/>
    <property type="evidence" value="ECO:0007669"/>
    <property type="project" value="TreeGrafter"/>
</dbReference>
<feature type="transmembrane region" description="Helical" evidence="8">
    <location>
        <begin position="86"/>
        <end position="108"/>
    </location>
</feature>
<keyword evidence="6 8" id="KW-1133">Transmembrane helix</keyword>
<evidence type="ECO:0000256" key="2">
    <source>
        <dbReference type="ARBA" id="ARBA00022448"/>
    </source>
</evidence>
<feature type="transmembrane region" description="Helical" evidence="8">
    <location>
        <begin position="289"/>
        <end position="312"/>
    </location>
</feature>
<dbReference type="EMBL" id="JAHLFG010000028">
    <property type="protein sequence ID" value="MBU3826385.1"/>
    <property type="molecule type" value="Genomic_DNA"/>
</dbReference>
<feature type="domain" description="ABC transmembrane type-1" evidence="10">
    <location>
        <begin position="43"/>
        <end position="330"/>
    </location>
</feature>
<evidence type="ECO:0000313" key="12">
    <source>
        <dbReference type="Proteomes" id="UP000824150"/>
    </source>
</evidence>
<protein>
    <submittedName>
        <fullName evidence="11">ABC transporter ATP-binding protein/permease</fullName>
    </submittedName>
</protein>
<dbReference type="SMART" id="SM00382">
    <property type="entry name" value="AAA"/>
    <property type="match status" value="1"/>
</dbReference>
<dbReference type="InterPro" id="IPR036640">
    <property type="entry name" value="ABC1_TM_sf"/>
</dbReference>
<dbReference type="FunFam" id="1.20.1560.10:FF:000070">
    <property type="entry name" value="Multidrug ABC transporter ATP-binding protein"/>
    <property type="match status" value="1"/>
</dbReference>
<dbReference type="InterPro" id="IPR039421">
    <property type="entry name" value="Type_1_exporter"/>
</dbReference>
<dbReference type="Proteomes" id="UP000824150">
    <property type="component" value="Unassembled WGS sequence"/>
</dbReference>
<dbReference type="PANTHER" id="PTHR43394">
    <property type="entry name" value="ATP-DEPENDENT PERMEASE MDL1, MITOCHONDRIAL"/>
    <property type="match status" value="1"/>
</dbReference>
<dbReference type="Gene3D" id="3.40.50.300">
    <property type="entry name" value="P-loop containing nucleotide triphosphate hydrolases"/>
    <property type="match status" value="1"/>
</dbReference>
<feature type="transmembrane region" description="Helical" evidence="8">
    <location>
        <begin position="41"/>
        <end position="66"/>
    </location>
</feature>
<dbReference type="SUPFAM" id="SSF90123">
    <property type="entry name" value="ABC transporter transmembrane region"/>
    <property type="match status" value="1"/>
</dbReference>
<evidence type="ECO:0000256" key="7">
    <source>
        <dbReference type="ARBA" id="ARBA00023136"/>
    </source>
</evidence>
<dbReference type="Pfam" id="PF00664">
    <property type="entry name" value="ABC_membrane"/>
    <property type="match status" value="1"/>
</dbReference>
<keyword evidence="2" id="KW-0813">Transport</keyword>
<evidence type="ECO:0000256" key="5">
    <source>
        <dbReference type="ARBA" id="ARBA00022840"/>
    </source>
</evidence>
<accession>A0A9E2NRY4</accession>
<dbReference type="FunFam" id="3.40.50.300:FF:000287">
    <property type="entry name" value="Multidrug ABC transporter ATP-binding protein"/>
    <property type="match status" value="1"/>
</dbReference>
<keyword evidence="3 8" id="KW-0812">Transmembrane</keyword>
<dbReference type="GO" id="GO:0005524">
    <property type="term" value="F:ATP binding"/>
    <property type="evidence" value="ECO:0007669"/>
    <property type="project" value="UniProtKB-KW"/>
</dbReference>
<keyword evidence="4" id="KW-0547">Nucleotide-binding</keyword>
<name>A0A9E2NRY4_9GAMM</name>
<dbReference type="GO" id="GO:0016887">
    <property type="term" value="F:ATP hydrolysis activity"/>
    <property type="evidence" value="ECO:0007669"/>
    <property type="project" value="InterPro"/>
</dbReference>
<dbReference type="PANTHER" id="PTHR43394:SF1">
    <property type="entry name" value="ATP-BINDING CASSETTE SUB-FAMILY B MEMBER 10, MITOCHONDRIAL"/>
    <property type="match status" value="1"/>
</dbReference>
<sequence length="612" mass="67643">MEKLWRFFERLVPPFPAKSKGEPPAGLVRFIFFYTSGLWKFLLLIACLTALMAAGEALFFSCMGLLVDWTADAQPQAFFARHSHSLWTMLILAAVVLPVATILHSLILHQSVSGNFPMQIRWQVHRYMLGQSLTFFSDEFAGRVANKVMQTAQAVRTSVLKLIDVLVHMLVYLATMIYMLAEADLTLALPLVVWLIAYSCAIFYFIPRLRKQAQVQADTRSDMVGRIVDSYVNISTVKLFGGKGRETKYARAGMEGFIKAEYGALRILTLFDVSVQLLNYALLISTTALALYLWHVAAVTSGGIAVAVAIAIRIINMSRWMMWEVGAIFENIGTVYDGIHTIAKPLGIKDPPQPKTLPQPVRGELALKQVTFAYVKGKPILQDFNLLIKPGEKLGIVGPSGAGKTTIINLLLRFYDVEQGEVTIDGINVKDLLQDELRDCFAMVAQDPSLMHRTVRENISYGTSTMDANAIQQAAQAADALSFIEQLSDYRGGRGFETMVGERGVRLSGGQRQRIALARVVMKDAPILILDEATSALDSESEQIIQENLGKVMHGRTVIAIAHRLSTLAQMDRIVVIDSGRIVESGTQAQLLQAGGLFARLWQRQTGGFIGN</sequence>
<dbReference type="GO" id="GO:0005886">
    <property type="term" value="C:plasma membrane"/>
    <property type="evidence" value="ECO:0007669"/>
    <property type="project" value="UniProtKB-SubCell"/>
</dbReference>
<feature type="transmembrane region" description="Helical" evidence="8">
    <location>
        <begin position="187"/>
        <end position="206"/>
    </location>
</feature>
<comment type="caution">
    <text evidence="11">The sequence shown here is derived from an EMBL/GenBank/DDBJ whole genome shotgun (WGS) entry which is preliminary data.</text>
</comment>
<evidence type="ECO:0000313" key="11">
    <source>
        <dbReference type="EMBL" id="MBU3826385.1"/>
    </source>
</evidence>
<dbReference type="InterPro" id="IPR017871">
    <property type="entry name" value="ABC_transporter-like_CS"/>
</dbReference>
<dbReference type="Gene3D" id="1.20.1560.10">
    <property type="entry name" value="ABC transporter type 1, transmembrane domain"/>
    <property type="match status" value="1"/>
</dbReference>
<feature type="domain" description="ABC transporter" evidence="9">
    <location>
        <begin position="365"/>
        <end position="604"/>
    </location>
</feature>
<evidence type="ECO:0000256" key="6">
    <source>
        <dbReference type="ARBA" id="ARBA00022989"/>
    </source>
</evidence>
<evidence type="ECO:0000259" key="9">
    <source>
        <dbReference type="PROSITE" id="PS50893"/>
    </source>
</evidence>
<dbReference type="PROSITE" id="PS50893">
    <property type="entry name" value="ABC_TRANSPORTER_2"/>
    <property type="match status" value="1"/>
</dbReference>
<dbReference type="SUPFAM" id="SSF52540">
    <property type="entry name" value="P-loop containing nucleoside triphosphate hydrolases"/>
    <property type="match status" value="1"/>
</dbReference>
<keyword evidence="5 11" id="KW-0067">ATP-binding</keyword>
<evidence type="ECO:0000259" key="10">
    <source>
        <dbReference type="PROSITE" id="PS50929"/>
    </source>
</evidence>
<dbReference type="PROSITE" id="PS00211">
    <property type="entry name" value="ABC_TRANSPORTER_1"/>
    <property type="match status" value="1"/>
</dbReference>
<reference evidence="11" key="2">
    <citation type="submission" date="2021-04" db="EMBL/GenBank/DDBJ databases">
        <authorList>
            <person name="Gilroy R."/>
        </authorList>
    </citation>
    <scope>NUCLEOTIDE SEQUENCE</scope>
    <source>
        <strain evidence="11">687</strain>
    </source>
</reference>
<dbReference type="InterPro" id="IPR027417">
    <property type="entry name" value="P-loop_NTPase"/>
</dbReference>
<dbReference type="AlphaFoldDB" id="A0A9E2NRY4"/>
<dbReference type="Pfam" id="PF00005">
    <property type="entry name" value="ABC_tran"/>
    <property type="match status" value="1"/>
</dbReference>
<evidence type="ECO:0000256" key="4">
    <source>
        <dbReference type="ARBA" id="ARBA00022741"/>
    </source>
</evidence>
<keyword evidence="7 8" id="KW-0472">Membrane</keyword>
<proteinExistence type="predicted"/>
<dbReference type="InterPro" id="IPR011527">
    <property type="entry name" value="ABC1_TM_dom"/>
</dbReference>
<dbReference type="PROSITE" id="PS50929">
    <property type="entry name" value="ABC_TM1F"/>
    <property type="match status" value="1"/>
</dbReference>
<evidence type="ECO:0000256" key="8">
    <source>
        <dbReference type="SAM" id="Phobius"/>
    </source>
</evidence>
<gene>
    <name evidence="11" type="ORF">IAA31_02715</name>
</gene>
<evidence type="ECO:0000256" key="1">
    <source>
        <dbReference type="ARBA" id="ARBA00004651"/>
    </source>
</evidence>
<organism evidence="11 12">
    <name type="scientific">Candidatus Anaerobiospirillum merdipullorum</name>
    <dbReference type="NCBI Taxonomy" id="2838450"/>
    <lineage>
        <taxon>Bacteria</taxon>
        <taxon>Pseudomonadati</taxon>
        <taxon>Pseudomonadota</taxon>
        <taxon>Gammaproteobacteria</taxon>
        <taxon>Aeromonadales</taxon>
        <taxon>Succinivibrionaceae</taxon>
        <taxon>Anaerobiospirillum</taxon>
    </lineage>
</organism>
<dbReference type="InterPro" id="IPR003439">
    <property type="entry name" value="ABC_transporter-like_ATP-bd"/>
</dbReference>
<reference evidence="11" key="1">
    <citation type="journal article" date="2021" name="PeerJ">
        <title>Extensive microbial diversity within the chicken gut microbiome revealed by metagenomics and culture.</title>
        <authorList>
            <person name="Gilroy R."/>
            <person name="Ravi A."/>
            <person name="Getino M."/>
            <person name="Pursley I."/>
            <person name="Horton D.L."/>
            <person name="Alikhan N.F."/>
            <person name="Baker D."/>
            <person name="Gharbi K."/>
            <person name="Hall N."/>
            <person name="Watson M."/>
            <person name="Adriaenssens E.M."/>
            <person name="Foster-Nyarko E."/>
            <person name="Jarju S."/>
            <person name="Secka A."/>
            <person name="Antonio M."/>
            <person name="Oren A."/>
            <person name="Chaudhuri R.R."/>
            <person name="La Ragione R."/>
            <person name="Hildebrand F."/>
            <person name="Pallen M.J."/>
        </authorList>
    </citation>
    <scope>NUCLEOTIDE SEQUENCE</scope>
    <source>
        <strain evidence="11">687</strain>
    </source>
</reference>